<dbReference type="RefSeq" id="WP_186855770.1">
    <property type="nucleotide sequence ID" value="NZ_JACOOY010000008.1"/>
</dbReference>
<reference evidence="1 2" key="1">
    <citation type="submission" date="2020-08" db="EMBL/GenBank/DDBJ databases">
        <title>Genome public.</title>
        <authorList>
            <person name="Liu C."/>
            <person name="Sun Q."/>
        </authorList>
    </citation>
    <scope>NUCLEOTIDE SEQUENCE [LARGE SCALE GENOMIC DNA]</scope>
    <source>
        <strain evidence="1 2">NSJ-36</strain>
    </source>
</reference>
<keyword evidence="2" id="KW-1185">Reference proteome</keyword>
<accession>A0ABR7EUT9</accession>
<protein>
    <submittedName>
        <fullName evidence="1">Uncharacterized protein</fullName>
    </submittedName>
</protein>
<comment type="caution">
    <text evidence="1">The sequence shown here is derived from an EMBL/GenBank/DDBJ whole genome shotgun (WGS) entry which is preliminary data.</text>
</comment>
<gene>
    <name evidence="1" type="ORF">H8S07_07495</name>
</gene>
<sequence>MMYRIVNKELGIASCSLAELTIKQVQRFLGQWEPGSNIGSLILFYDEKADMIVLNSSNKKYDAWVDIVEAYLIATGENRKKLQEMLFEYSKDAGEVLNNCIRCRAYKEKNFQACKNITDDAQRDYINYIFSKYDPYAAVCIAYRAGVIYGKRAERKKRRAV</sequence>
<evidence type="ECO:0000313" key="1">
    <source>
        <dbReference type="EMBL" id="MBC5665123.1"/>
    </source>
</evidence>
<evidence type="ECO:0000313" key="2">
    <source>
        <dbReference type="Proteomes" id="UP000647235"/>
    </source>
</evidence>
<dbReference type="EMBL" id="JACOOY010000008">
    <property type="protein sequence ID" value="MBC5665123.1"/>
    <property type="molecule type" value="Genomic_DNA"/>
</dbReference>
<dbReference type="Proteomes" id="UP000647235">
    <property type="component" value="Unassembled WGS sequence"/>
</dbReference>
<name>A0ABR7EUT9_9FIRM</name>
<proteinExistence type="predicted"/>
<organism evidence="1 2">
    <name type="scientific">Dorea hominis</name>
    <dbReference type="NCBI Taxonomy" id="2763040"/>
    <lineage>
        <taxon>Bacteria</taxon>
        <taxon>Bacillati</taxon>
        <taxon>Bacillota</taxon>
        <taxon>Clostridia</taxon>
        <taxon>Lachnospirales</taxon>
        <taxon>Lachnospiraceae</taxon>
        <taxon>Dorea</taxon>
    </lineage>
</organism>